<keyword evidence="2" id="KW-1185">Reference proteome</keyword>
<protein>
    <recommendedName>
        <fullName evidence="3">RNI-like protein</fullName>
    </recommendedName>
</protein>
<dbReference type="SUPFAM" id="SSF52047">
    <property type="entry name" value="RNI-like"/>
    <property type="match status" value="1"/>
</dbReference>
<reference evidence="1 2" key="1">
    <citation type="journal article" date="2015" name="Genome Biol. Evol.">
        <title>Phylogenomic analyses indicate that early fungi evolved digesting cell walls of algal ancestors of land plants.</title>
        <authorList>
            <person name="Chang Y."/>
            <person name="Wang S."/>
            <person name="Sekimoto S."/>
            <person name="Aerts A.L."/>
            <person name="Choi C."/>
            <person name="Clum A."/>
            <person name="LaButti K.M."/>
            <person name="Lindquist E.A."/>
            <person name="Yee Ngan C."/>
            <person name="Ohm R.A."/>
            <person name="Salamov A.A."/>
            <person name="Grigoriev I.V."/>
            <person name="Spatafora J.W."/>
            <person name="Berbee M.L."/>
        </authorList>
    </citation>
    <scope>NUCLEOTIDE SEQUENCE [LARGE SCALE GENOMIC DNA]</scope>
    <source>
        <strain evidence="1 2">NRRL 28638</strain>
    </source>
</reference>
<sequence length="398" mass="46794">MRRYLVSDIFIYSDLIINNLSNDDYEYDIDNVEISNDMLLRFKESVKPISGLVKSTNIGEISLYPELHLYLDSFINLEILRFCNPEAEINLTSLNLILTRSLKLNELSLFYITIYSDEIGDANKILFPPTLTKLSINWCVWPDYYQKLRDNSITVPTLGPYSLLSTQKFNQLVNFEYSSSTLNADFNPALSILKNSPILRTLNLEVRFLSLEVFDLISRLTSLQSIELNNSYGTDIKLEDFKHHSSYSKIIRFSYPFTENDSRSLPNIELLLSRFHNLKALSLSFEDPFLPHIKNILEKLSNLQKFEIFNFNGYESYLTLNITNKTITTLNIYNFKVDQLNFKDFEGWYVLKSIELKFDAFFIMNYNYSWEDEQVKNKVGTNWLFFNCPDEYIRLYKK</sequence>
<accession>A0A137P036</accession>
<name>A0A137P036_CONC2</name>
<gene>
    <name evidence="1" type="ORF">CONCODRAFT_166572</name>
</gene>
<proteinExistence type="predicted"/>
<dbReference type="EMBL" id="KQ964577">
    <property type="protein sequence ID" value="KXN68416.1"/>
    <property type="molecule type" value="Genomic_DNA"/>
</dbReference>
<evidence type="ECO:0000313" key="2">
    <source>
        <dbReference type="Proteomes" id="UP000070444"/>
    </source>
</evidence>
<dbReference type="Proteomes" id="UP000070444">
    <property type="component" value="Unassembled WGS sequence"/>
</dbReference>
<dbReference type="AlphaFoldDB" id="A0A137P036"/>
<dbReference type="InterPro" id="IPR032675">
    <property type="entry name" value="LRR_dom_sf"/>
</dbReference>
<evidence type="ECO:0000313" key="1">
    <source>
        <dbReference type="EMBL" id="KXN68416.1"/>
    </source>
</evidence>
<dbReference type="Gene3D" id="3.80.10.10">
    <property type="entry name" value="Ribonuclease Inhibitor"/>
    <property type="match status" value="1"/>
</dbReference>
<evidence type="ECO:0008006" key="3">
    <source>
        <dbReference type="Google" id="ProtNLM"/>
    </source>
</evidence>
<organism evidence="1 2">
    <name type="scientific">Conidiobolus coronatus (strain ATCC 28846 / CBS 209.66 / NRRL 28638)</name>
    <name type="common">Delacroixia coronata</name>
    <dbReference type="NCBI Taxonomy" id="796925"/>
    <lineage>
        <taxon>Eukaryota</taxon>
        <taxon>Fungi</taxon>
        <taxon>Fungi incertae sedis</taxon>
        <taxon>Zoopagomycota</taxon>
        <taxon>Entomophthoromycotina</taxon>
        <taxon>Entomophthoromycetes</taxon>
        <taxon>Entomophthorales</taxon>
        <taxon>Ancylistaceae</taxon>
        <taxon>Conidiobolus</taxon>
    </lineage>
</organism>